<accession>A0AAD7EFA1</accession>
<dbReference type="AlphaFoldDB" id="A0AAD7EFA1"/>
<evidence type="ECO:0000256" key="1">
    <source>
        <dbReference type="SAM" id="SignalP"/>
    </source>
</evidence>
<proteinExistence type="predicted"/>
<protein>
    <submittedName>
        <fullName evidence="2">Uncharacterized protein</fullName>
    </submittedName>
</protein>
<dbReference type="EMBL" id="JARIHO010000054">
    <property type="protein sequence ID" value="KAJ7319400.1"/>
    <property type="molecule type" value="Genomic_DNA"/>
</dbReference>
<dbReference type="Proteomes" id="UP001218218">
    <property type="component" value="Unassembled WGS sequence"/>
</dbReference>
<organism evidence="2 3">
    <name type="scientific">Mycena albidolilacea</name>
    <dbReference type="NCBI Taxonomy" id="1033008"/>
    <lineage>
        <taxon>Eukaryota</taxon>
        <taxon>Fungi</taxon>
        <taxon>Dikarya</taxon>
        <taxon>Basidiomycota</taxon>
        <taxon>Agaricomycotina</taxon>
        <taxon>Agaricomycetes</taxon>
        <taxon>Agaricomycetidae</taxon>
        <taxon>Agaricales</taxon>
        <taxon>Marasmiineae</taxon>
        <taxon>Mycenaceae</taxon>
        <taxon>Mycena</taxon>
    </lineage>
</organism>
<feature type="chain" id="PRO_5042277059" evidence="1">
    <location>
        <begin position="25"/>
        <end position="150"/>
    </location>
</feature>
<reference evidence="2" key="1">
    <citation type="submission" date="2023-03" db="EMBL/GenBank/DDBJ databases">
        <title>Massive genome expansion in bonnet fungi (Mycena s.s.) driven by repeated elements and novel gene families across ecological guilds.</title>
        <authorList>
            <consortium name="Lawrence Berkeley National Laboratory"/>
            <person name="Harder C.B."/>
            <person name="Miyauchi S."/>
            <person name="Viragh M."/>
            <person name="Kuo A."/>
            <person name="Thoen E."/>
            <person name="Andreopoulos B."/>
            <person name="Lu D."/>
            <person name="Skrede I."/>
            <person name="Drula E."/>
            <person name="Henrissat B."/>
            <person name="Morin E."/>
            <person name="Kohler A."/>
            <person name="Barry K."/>
            <person name="LaButti K."/>
            <person name="Morin E."/>
            <person name="Salamov A."/>
            <person name="Lipzen A."/>
            <person name="Mereny Z."/>
            <person name="Hegedus B."/>
            <person name="Baldrian P."/>
            <person name="Stursova M."/>
            <person name="Weitz H."/>
            <person name="Taylor A."/>
            <person name="Grigoriev I.V."/>
            <person name="Nagy L.G."/>
            <person name="Martin F."/>
            <person name="Kauserud H."/>
        </authorList>
    </citation>
    <scope>NUCLEOTIDE SEQUENCE</scope>
    <source>
        <strain evidence="2">CBHHK002</strain>
    </source>
</reference>
<sequence length="150" mass="16365">MSLTTGHACSTVLVLVLVVSMCAGSTPSATDGGGAGRARVQAWEAGADSTESVGGTQAWRRGLCGEERCRRITQCQCGDEQGSSSMREEIEIGIEKRKDEMWDEHKVPQTSRKVERAWKIVRKELEKERAGGGKHTIVVYRDSAQPDSDL</sequence>
<name>A0AAD7EFA1_9AGAR</name>
<evidence type="ECO:0000313" key="3">
    <source>
        <dbReference type="Proteomes" id="UP001218218"/>
    </source>
</evidence>
<feature type="signal peptide" evidence="1">
    <location>
        <begin position="1"/>
        <end position="24"/>
    </location>
</feature>
<gene>
    <name evidence="2" type="ORF">DFH08DRAFT_819335</name>
</gene>
<comment type="caution">
    <text evidence="2">The sequence shown here is derived from an EMBL/GenBank/DDBJ whole genome shotgun (WGS) entry which is preliminary data.</text>
</comment>
<evidence type="ECO:0000313" key="2">
    <source>
        <dbReference type="EMBL" id="KAJ7319400.1"/>
    </source>
</evidence>
<keyword evidence="3" id="KW-1185">Reference proteome</keyword>
<keyword evidence="1" id="KW-0732">Signal</keyword>